<feature type="transmembrane region" description="Helical" evidence="2">
    <location>
        <begin position="489"/>
        <end position="519"/>
    </location>
</feature>
<organism evidence="3 4">
    <name type="scientific">Paenibacillus brasilensis</name>
    <dbReference type="NCBI Taxonomy" id="128574"/>
    <lineage>
        <taxon>Bacteria</taxon>
        <taxon>Bacillati</taxon>
        <taxon>Bacillota</taxon>
        <taxon>Bacilli</taxon>
        <taxon>Bacillales</taxon>
        <taxon>Paenibacillaceae</taxon>
        <taxon>Paenibacillus</taxon>
    </lineage>
</organism>
<protein>
    <submittedName>
        <fullName evidence="3">ElaB/YqjD/DUF883 family membrane-anchored ribosome-binding protein</fullName>
    </submittedName>
</protein>
<reference evidence="3 4" key="1">
    <citation type="submission" date="2023-07" db="EMBL/GenBank/DDBJ databases">
        <title>Genomic Encyclopedia of Type Strains, Phase IV (KMG-IV): sequencing the most valuable type-strain genomes for metagenomic binning, comparative biology and taxonomic classification.</title>
        <authorList>
            <person name="Goeker M."/>
        </authorList>
    </citation>
    <scope>NUCLEOTIDE SEQUENCE [LARGE SCALE GENOMIC DNA]</scope>
    <source>
        <strain evidence="3 4">DSM 14914</strain>
    </source>
</reference>
<dbReference type="Proteomes" id="UP001242811">
    <property type="component" value="Unassembled WGS sequence"/>
</dbReference>
<evidence type="ECO:0000256" key="2">
    <source>
        <dbReference type="SAM" id="Phobius"/>
    </source>
</evidence>
<proteinExistence type="predicted"/>
<keyword evidence="4" id="KW-1185">Reference proteome</keyword>
<evidence type="ECO:0000313" key="4">
    <source>
        <dbReference type="Proteomes" id="UP001242811"/>
    </source>
</evidence>
<evidence type="ECO:0000313" key="3">
    <source>
        <dbReference type="EMBL" id="MDQ0492776.1"/>
    </source>
</evidence>
<sequence length="786" mass="86767">MATVQSTLQLYDNFSNKLNTVNQALQSTTRQMERLQSAARANIQINVNVSNAVSELNAIQRSLQSLSDGNVRINLDAASAIRELEVVRNHIRQMGSGSVVNIVVNSADILREITVIRDRIRGMFTASVVNITINATDAIAQARHIRQQIDNQLRNIQARIQIQLPASLQAMFGNLQMLVLRLIRVVRQLRTSSGANAAELQNALQRIERLEQKINELQERLNRRLREGGRASESMLSNLRNIAAVYVSIAAAKALFEKVMSGAMDQQSFIDTFSSRAGDLNLGNAIYDSITKQALKAGQDVNEALSGTMKFMSNTMDPQQLTKLNMLSMRLAKLNPAEGLEGAAFSMKELLSGDYTSIVERFDIGRSTIKSSDALKAGKAGNIDEFIKGMDKLLNQQNLTQKAFDKMLESPAAKWKKAVNTFEFSLSKAGMQALKAFEPLFDMINNGFQSGKFDQFFGSIQAGMSMIARVTTSVVQFLVNNWDLVKNTLLVLGVVAAAVAVGFAIDWIIAVWPLALIVAAIVGIITILNKFGISTGEVVAFVIGVFYALFAHLNNWIAGFWNVILDFVEFFANIFIDPVYAIKKLFYDLWNDIGKYFVDLINKLVDGLNWLIEKTNSITGSTISAIQYMKMSDGPQKPTSDKDVMDFSKYRMQSMDVLKAFNSGKSMANDLTKSISNFSLKGTQQPYTVPKMPKQNGAGGAGNVGKVGKVDKVGKIEDKVDISSEDLKVMRDIAEMKSIQNFVTLTPTVQVKTGDINNGADIDVIIKKIGDHLDEQFTSTAQRVYT</sequence>
<feature type="coiled-coil region" evidence="1">
    <location>
        <begin position="193"/>
        <end position="227"/>
    </location>
</feature>
<keyword evidence="2" id="KW-0472">Membrane</keyword>
<gene>
    <name evidence="3" type="ORF">QOZ95_000926</name>
</gene>
<keyword evidence="1" id="KW-0175">Coiled coil</keyword>
<name>A0ABU0KWL1_9BACL</name>
<dbReference type="EMBL" id="JAUSWA010000004">
    <property type="protein sequence ID" value="MDQ0492776.1"/>
    <property type="molecule type" value="Genomic_DNA"/>
</dbReference>
<comment type="caution">
    <text evidence="3">The sequence shown here is derived from an EMBL/GenBank/DDBJ whole genome shotgun (WGS) entry which is preliminary data.</text>
</comment>
<keyword evidence="2" id="KW-0812">Transmembrane</keyword>
<dbReference type="RefSeq" id="WP_152380854.1">
    <property type="nucleotide sequence ID" value="NZ_CP045298.1"/>
</dbReference>
<evidence type="ECO:0000256" key="1">
    <source>
        <dbReference type="SAM" id="Coils"/>
    </source>
</evidence>
<keyword evidence="2" id="KW-1133">Transmembrane helix</keyword>
<accession>A0ABU0KWL1</accession>
<feature type="transmembrane region" description="Helical" evidence="2">
    <location>
        <begin position="531"/>
        <end position="550"/>
    </location>
</feature>